<feature type="region of interest" description="Disordered" evidence="1">
    <location>
        <begin position="106"/>
        <end position="136"/>
    </location>
</feature>
<proteinExistence type="predicted"/>
<dbReference type="AlphaFoldDB" id="A0AA36HV21"/>
<dbReference type="Proteomes" id="UP001178507">
    <property type="component" value="Unassembled WGS sequence"/>
</dbReference>
<evidence type="ECO:0000256" key="1">
    <source>
        <dbReference type="SAM" id="MobiDB-lite"/>
    </source>
</evidence>
<reference evidence="2" key="1">
    <citation type="submission" date="2023-08" db="EMBL/GenBank/DDBJ databases">
        <authorList>
            <person name="Chen Y."/>
            <person name="Shah S."/>
            <person name="Dougan E. K."/>
            <person name="Thang M."/>
            <person name="Chan C."/>
        </authorList>
    </citation>
    <scope>NUCLEOTIDE SEQUENCE</scope>
</reference>
<accession>A0AA36HV21</accession>
<organism evidence="2 3">
    <name type="scientific">Effrenium voratum</name>
    <dbReference type="NCBI Taxonomy" id="2562239"/>
    <lineage>
        <taxon>Eukaryota</taxon>
        <taxon>Sar</taxon>
        <taxon>Alveolata</taxon>
        <taxon>Dinophyceae</taxon>
        <taxon>Suessiales</taxon>
        <taxon>Symbiodiniaceae</taxon>
        <taxon>Effrenium</taxon>
    </lineage>
</organism>
<evidence type="ECO:0000313" key="2">
    <source>
        <dbReference type="EMBL" id="CAJ1375863.1"/>
    </source>
</evidence>
<sequence>MALVLRVFKHEGAVFVARTHIQDVIDIPNRPLMQSIVPTHADLGGLTINELKALMRVGGRFVYGAVRKANLVDWMMTNWDDWVRNVAIRAGATHYYIGNTRMSVAPASDDGSVEASDEPDEIEEGDADSSNDESDDGINEQVKFIYGFENTGKDIYDWFNNYVEEGTYHLKWSADGISVLQDHDRLENYFTSEGASIHFVPLLRGGG</sequence>
<keyword evidence="3" id="KW-1185">Reference proteome</keyword>
<protein>
    <submittedName>
        <fullName evidence="2">Uncharacterized protein</fullName>
    </submittedName>
</protein>
<name>A0AA36HV21_9DINO</name>
<evidence type="ECO:0000313" key="3">
    <source>
        <dbReference type="Proteomes" id="UP001178507"/>
    </source>
</evidence>
<comment type="caution">
    <text evidence="2">The sequence shown here is derived from an EMBL/GenBank/DDBJ whole genome shotgun (WGS) entry which is preliminary data.</text>
</comment>
<gene>
    <name evidence="2" type="ORF">EVOR1521_LOCUS5052</name>
</gene>
<dbReference type="EMBL" id="CAUJNA010000346">
    <property type="protein sequence ID" value="CAJ1375863.1"/>
    <property type="molecule type" value="Genomic_DNA"/>
</dbReference>
<feature type="compositionally biased region" description="Acidic residues" evidence="1">
    <location>
        <begin position="111"/>
        <end position="136"/>
    </location>
</feature>